<dbReference type="Gene3D" id="3.40.630.30">
    <property type="match status" value="1"/>
</dbReference>
<gene>
    <name evidence="6" type="ORF">PGT21_017855</name>
</gene>
<evidence type="ECO:0000256" key="2">
    <source>
        <dbReference type="ARBA" id="ARBA00009893"/>
    </source>
</evidence>
<evidence type="ECO:0000313" key="6">
    <source>
        <dbReference type="EMBL" id="KAA1112989.1"/>
    </source>
</evidence>
<dbReference type="Proteomes" id="UP000324748">
    <property type="component" value="Unassembled WGS sequence"/>
</dbReference>
<reference evidence="6 7" key="1">
    <citation type="submission" date="2019-05" db="EMBL/GenBank/DDBJ databases">
        <title>Emergence of the Ug99 lineage of the wheat stem rust pathogen through somatic hybridization.</title>
        <authorList>
            <person name="Li F."/>
            <person name="Upadhyaya N.M."/>
            <person name="Sperschneider J."/>
            <person name="Matny O."/>
            <person name="Nguyen-Phuc H."/>
            <person name="Mago R."/>
            <person name="Raley C."/>
            <person name="Miller M.E."/>
            <person name="Silverstein K.A.T."/>
            <person name="Henningsen E."/>
            <person name="Hirsch C.D."/>
            <person name="Visser B."/>
            <person name="Pretorius Z.A."/>
            <person name="Steffenson B.J."/>
            <person name="Schwessinger B."/>
            <person name="Dodds P.N."/>
            <person name="Figueroa M."/>
        </authorList>
    </citation>
    <scope>NUCLEOTIDE SEQUENCE [LARGE SCALE GENOMIC DNA]</scope>
    <source>
        <strain evidence="6">21-0</strain>
    </source>
</reference>
<dbReference type="PANTHER" id="PTHR31438:SF1">
    <property type="entry name" value="LYSINE N-ACYLTRANSFERASE C17G9.06C-RELATED"/>
    <property type="match status" value="1"/>
</dbReference>
<accession>A0A5B0QIS8</accession>
<evidence type="ECO:0000256" key="1">
    <source>
        <dbReference type="ARBA" id="ARBA00004496"/>
    </source>
</evidence>
<protein>
    <recommendedName>
        <fullName evidence="8">Acyltransferase MbtK/IucB-like conserved domain-containing protein</fullName>
    </recommendedName>
</protein>
<feature type="compositionally biased region" description="Basic and acidic residues" evidence="5">
    <location>
        <begin position="27"/>
        <end position="36"/>
    </location>
</feature>
<sequence length="357" mass="41322">MSSAAQLPRLRPPTFAETPHGLHSIRMSKDGSDSFKIEQTPSEETQNPADLASSIGYALWDIIGSKHFATISEFTISWDSGLVGRLPVLFQQLSLEVEGDPDNRRSIRISRARWYQRHPIFSYPHKEIAQGALSNITDPENSSAQSNPVRILQSQLPPPPQTIYERYIADLDSYFCLSIFGDSERELDLLHNWLNDPRVDEYWKDAGDREFHVKWLRQRYEDKHVLPVLGSYRGTNGADQHAIEPFAYYEIYWAAEDKIARAYRADPFDRGIHMLVGSSAHRGPHRVRSWLPSLLHHIFSDDERTQRIVSEPDHRNLKMITYLEEYGFKKMKEFDMGHKIAAIMVIERKAFWENCPL</sequence>
<dbReference type="SUPFAM" id="SSF55729">
    <property type="entry name" value="Acyl-CoA N-acyltransferases (Nat)"/>
    <property type="match status" value="1"/>
</dbReference>
<dbReference type="EMBL" id="VSWC01000015">
    <property type="protein sequence ID" value="KAA1112989.1"/>
    <property type="molecule type" value="Genomic_DNA"/>
</dbReference>
<evidence type="ECO:0000256" key="4">
    <source>
        <dbReference type="ARBA" id="ARBA00022679"/>
    </source>
</evidence>
<evidence type="ECO:0008006" key="8">
    <source>
        <dbReference type="Google" id="ProtNLM"/>
    </source>
</evidence>
<dbReference type="OrthoDB" id="4250781at2759"/>
<dbReference type="InterPro" id="IPR016181">
    <property type="entry name" value="Acyl_CoA_acyltransferase"/>
</dbReference>
<name>A0A5B0QIS8_PUCGR</name>
<evidence type="ECO:0000256" key="5">
    <source>
        <dbReference type="SAM" id="MobiDB-lite"/>
    </source>
</evidence>
<comment type="caution">
    <text evidence="6">The sequence shown here is derived from an EMBL/GenBank/DDBJ whole genome shotgun (WGS) entry which is preliminary data.</text>
</comment>
<evidence type="ECO:0000256" key="3">
    <source>
        <dbReference type="ARBA" id="ARBA00022490"/>
    </source>
</evidence>
<dbReference type="AlphaFoldDB" id="A0A5B0QIS8"/>
<feature type="region of interest" description="Disordered" evidence="5">
    <location>
        <begin position="1"/>
        <end position="48"/>
    </location>
</feature>
<comment type="similarity">
    <text evidence="2">Belongs to the lysine N-acyltransferase MbtK family.</text>
</comment>
<keyword evidence="4" id="KW-0808">Transferase</keyword>
<proteinExistence type="inferred from homology"/>
<organism evidence="6 7">
    <name type="scientific">Puccinia graminis f. sp. tritici</name>
    <dbReference type="NCBI Taxonomy" id="56615"/>
    <lineage>
        <taxon>Eukaryota</taxon>
        <taxon>Fungi</taxon>
        <taxon>Dikarya</taxon>
        <taxon>Basidiomycota</taxon>
        <taxon>Pucciniomycotina</taxon>
        <taxon>Pucciniomycetes</taxon>
        <taxon>Pucciniales</taxon>
        <taxon>Pucciniaceae</taxon>
        <taxon>Puccinia</taxon>
    </lineage>
</organism>
<keyword evidence="7" id="KW-1185">Reference proteome</keyword>
<dbReference type="Pfam" id="PF13523">
    <property type="entry name" value="Acetyltransf_8"/>
    <property type="match status" value="1"/>
</dbReference>
<feature type="compositionally biased region" description="Polar residues" evidence="5">
    <location>
        <begin position="37"/>
        <end position="48"/>
    </location>
</feature>
<dbReference type="GO" id="GO:0005737">
    <property type="term" value="C:cytoplasm"/>
    <property type="evidence" value="ECO:0007669"/>
    <property type="project" value="UniProtKB-SubCell"/>
</dbReference>
<keyword evidence="3" id="KW-0963">Cytoplasm</keyword>
<evidence type="ECO:0000313" key="7">
    <source>
        <dbReference type="Proteomes" id="UP000324748"/>
    </source>
</evidence>
<dbReference type="GO" id="GO:0016410">
    <property type="term" value="F:N-acyltransferase activity"/>
    <property type="evidence" value="ECO:0007669"/>
    <property type="project" value="TreeGrafter"/>
</dbReference>
<comment type="subcellular location">
    <subcellularLocation>
        <location evidence="1">Cytoplasm</location>
    </subcellularLocation>
</comment>
<dbReference type="FunFam" id="3.40.630.30:FF:000256">
    <property type="entry name" value="Putative lysine N-acyltransferase C17G9.06c"/>
    <property type="match status" value="1"/>
</dbReference>
<dbReference type="PANTHER" id="PTHR31438">
    <property type="entry name" value="LYSINE N-ACYLTRANSFERASE C17G9.06C-RELATED"/>
    <property type="match status" value="1"/>
</dbReference>